<evidence type="ECO:0000313" key="2">
    <source>
        <dbReference type="EMBL" id="QRD01659.1"/>
    </source>
</evidence>
<dbReference type="AlphaFoldDB" id="A0A7U2FCA9"/>
<keyword evidence="1" id="KW-1133">Transmembrane helix</keyword>
<dbReference type="PANTHER" id="PTHR42069:SF1">
    <property type="entry name" value="MARVEL DOMAIN-CONTAINING PROTEIN"/>
    <property type="match status" value="1"/>
</dbReference>
<keyword evidence="3" id="KW-1185">Reference proteome</keyword>
<feature type="transmembrane region" description="Helical" evidence="1">
    <location>
        <begin position="140"/>
        <end position="160"/>
    </location>
</feature>
<proteinExistence type="predicted"/>
<gene>
    <name evidence="2" type="ORF">JI435_145970</name>
</gene>
<evidence type="ECO:0000313" key="3">
    <source>
        <dbReference type="Proteomes" id="UP000663193"/>
    </source>
</evidence>
<accession>A0A7U2FCA9</accession>
<dbReference type="OrthoDB" id="5371583at2759"/>
<dbReference type="PANTHER" id="PTHR42069">
    <property type="entry name" value="HYPHAL ANASTAMOSIS-8 PROTEIN"/>
    <property type="match status" value="1"/>
</dbReference>
<evidence type="ECO:0008006" key="4">
    <source>
        <dbReference type="Google" id="ProtNLM"/>
    </source>
</evidence>
<keyword evidence="1" id="KW-0472">Membrane</keyword>
<dbReference type="EMBL" id="CP069034">
    <property type="protein sequence ID" value="QRD01659.1"/>
    <property type="molecule type" value="Genomic_DNA"/>
</dbReference>
<dbReference type="Proteomes" id="UP000663193">
    <property type="component" value="Chromosome 12"/>
</dbReference>
<protein>
    <recommendedName>
        <fullName evidence="4">MARVEL domain-containing protein</fullName>
    </recommendedName>
</protein>
<evidence type="ECO:0000256" key="1">
    <source>
        <dbReference type="SAM" id="Phobius"/>
    </source>
</evidence>
<dbReference type="VEuPathDB" id="FungiDB:JI435_145970"/>
<sequence>MFLRAYYDRLRYHNDQQRLLFSSPNMSPSGLSSGNPTPLKPLYGHEEESFTGYQHRGLFEDHENIKVALNEDAILKARIRRLRVISRVLAFLISVGVLIPITMTLAKYLGTKDTFRTIVQDGQTIERTAWAKNTRAWPTWMYFAIAALSALLNFGTVFSYRFGVETANAANYVTSAFSWIVILGNFVVWSVAAGMYRGEKDKDGKSNDLWGWTCSAGARAIQKEFAGDVNFDRFCNVQSVSWYIGLVQAGAALLTVVIYILVLMRRRSKKNLDQQLRVSGFEPGRHG</sequence>
<feature type="transmembrane region" description="Helical" evidence="1">
    <location>
        <begin position="240"/>
        <end position="262"/>
    </location>
</feature>
<feature type="transmembrane region" description="Helical" evidence="1">
    <location>
        <begin position="84"/>
        <end position="106"/>
    </location>
</feature>
<organism evidence="2 3">
    <name type="scientific">Phaeosphaeria nodorum (strain SN15 / ATCC MYA-4574 / FGSC 10173)</name>
    <name type="common">Glume blotch fungus</name>
    <name type="synonym">Parastagonospora nodorum</name>
    <dbReference type="NCBI Taxonomy" id="321614"/>
    <lineage>
        <taxon>Eukaryota</taxon>
        <taxon>Fungi</taxon>
        <taxon>Dikarya</taxon>
        <taxon>Ascomycota</taxon>
        <taxon>Pezizomycotina</taxon>
        <taxon>Dothideomycetes</taxon>
        <taxon>Pleosporomycetidae</taxon>
        <taxon>Pleosporales</taxon>
        <taxon>Pleosporineae</taxon>
        <taxon>Phaeosphaeriaceae</taxon>
        <taxon>Parastagonospora</taxon>
    </lineage>
</organism>
<keyword evidence="1" id="KW-0812">Transmembrane</keyword>
<name>A0A7U2FCA9_PHANO</name>
<reference evidence="3" key="1">
    <citation type="journal article" date="2021" name="BMC Genomics">
        <title>Chromosome-level genome assembly and manually-curated proteome of model necrotroph Parastagonospora nodorum Sn15 reveals a genome-wide trove of candidate effector homologs, and redundancy of virulence-related functions within an accessory chromosome.</title>
        <authorList>
            <person name="Bertazzoni S."/>
            <person name="Jones D.A.B."/>
            <person name="Phan H.T."/>
            <person name="Tan K.-C."/>
            <person name="Hane J.K."/>
        </authorList>
    </citation>
    <scope>NUCLEOTIDE SEQUENCE [LARGE SCALE GENOMIC DNA]</scope>
    <source>
        <strain evidence="3">SN15 / ATCC MYA-4574 / FGSC 10173)</strain>
    </source>
</reference>
<feature type="transmembrane region" description="Helical" evidence="1">
    <location>
        <begin position="172"/>
        <end position="196"/>
    </location>
</feature>